<keyword evidence="4" id="KW-0119">Carbohydrate metabolism</keyword>
<name>A0ABZ1C7N0_9BACT</name>
<dbReference type="SUPFAM" id="SSF51445">
    <property type="entry name" value="(Trans)glycosidases"/>
    <property type="match status" value="1"/>
</dbReference>
<keyword evidence="2 7" id="KW-0378">Hydrolase</keyword>
<comment type="similarity">
    <text evidence="1 7">Belongs to the glycosyl hydrolase 5 (cellulase A) family.</text>
</comment>
<dbReference type="PANTHER" id="PTHR31297">
    <property type="entry name" value="GLUCAN ENDO-1,6-BETA-GLUCOSIDASE B"/>
    <property type="match status" value="1"/>
</dbReference>
<evidence type="ECO:0000256" key="7">
    <source>
        <dbReference type="RuleBase" id="RU361153"/>
    </source>
</evidence>
<dbReference type="EMBL" id="CP139781">
    <property type="protein sequence ID" value="WRQ87717.1"/>
    <property type="molecule type" value="Genomic_DNA"/>
</dbReference>
<proteinExistence type="inferred from homology"/>
<keyword evidence="10" id="KW-1185">Reference proteome</keyword>
<reference evidence="9 10" key="2">
    <citation type="submission" date="2023-12" db="EMBL/GenBank/DDBJ databases">
        <title>Description of an unclassified Opitutus bacterium of Verrucomicrobiota.</title>
        <authorList>
            <person name="Zhang D.-F."/>
        </authorList>
    </citation>
    <scope>NUCLEOTIDE SEQUENCE [LARGE SCALE GENOMIC DNA]</scope>
    <source>
        <strain evidence="9 10">WL0086</strain>
    </source>
</reference>
<dbReference type="PANTHER" id="PTHR31297:SF41">
    <property type="entry name" value="ENDOGLUCANASE, PUTATIVE (AFU_ORTHOLOGUE AFUA_5G01830)-RELATED"/>
    <property type="match status" value="1"/>
</dbReference>
<evidence type="ECO:0000256" key="3">
    <source>
        <dbReference type="ARBA" id="ARBA00023001"/>
    </source>
</evidence>
<keyword evidence="3" id="KW-0136">Cellulose degradation</keyword>
<dbReference type="Pfam" id="PF00150">
    <property type="entry name" value="Cellulase"/>
    <property type="match status" value="1"/>
</dbReference>
<evidence type="ECO:0000313" key="10">
    <source>
        <dbReference type="Proteomes" id="UP000738431"/>
    </source>
</evidence>
<evidence type="ECO:0000256" key="4">
    <source>
        <dbReference type="ARBA" id="ARBA00023277"/>
    </source>
</evidence>
<keyword evidence="6" id="KW-0624">Polysaccharide degradation</keyword>
<feature type="domain" description="Glycoside hydrolase family 5" evidence="8">
    <location>
        <begin position="93"/>
        <end position="328"/>
    </location>
</feature>
<protein>
    <submittedName>
        <fullName evidence="9">Cellulase family glycosylhydrolase</fullName>
    </submittedName>
</protein>
<reference evidence="9 10" key="1">
    <citation type="submission" date="2021-08" db="EMBL/GenBank/DDBJ databases">
        <authorList>
            <person name="Zhang D."/>
            <person name="Zhang A."/>
            <person name="Wang L."/>
        </authorList>
    </citation>
    <scope>NUCLEOTIDE SEQUENCE [LARGE SCALE GENOMIC DNA]</scope>
    <source>
        <strain evidence="9 10">WL0086</strain>
    </source>
</reference>
<evidence type="ECO:0000256" key="1">
    <source>
        <dbReference type="ARBA" id="ARBA00005641"/>
    </source>
</evidence>
<dbReference type="Gene3D" id="3.20.20.80">
    <property type="entry name" value="Glycosidases"/>
    <property type="match status" value="1"/>
</dbReference>
<dbReference type="InterPro" id="IPR017853">
    <property type="entry name" value="GH"/>
</dbReference>
<evidence type="ECO:0000313" key="9">
    <source>
        <dbReference type="EMBL" id="WRQ87717.1"/>
    </source>
</evidence>
<evidence type="ECO:0000256" key="6">
    <source>
        <dbReference type="ARBA" id="ARBA00023326"/>
    </source>
</evidence>
<dbReference type="InterPro" id="IPR001547">
    <property type="entry name" value="Glyco_hydro_5"/>
</dbReference>
<evidence type="ECO:0000256" key="2">
    <source>
        <dbReference type="ARBA" id="ARBA00022801"/>
    </source>
</evidence>
<gene>
    <name evidence="9" type="ORF">K1X11_023140</name>
</gene>
<keyword evidence="5 7" id="KW-0326">Glycosidase</keyword>
<evidence type="ECO:0000256" key="5">
    <source>
        <dbReference type="ARBA" id="ARBA00023295"/>
    </source>
</evidence>
<dbReference type="RefSeq" id="WP_221030124.1">
    <property type="nucleotide sequence ID" value="NZ_CP139781.1"/>
</dbReference>
<dbReference type="InterPro" id="IPR050386">
    <property type="entry name" value="Glycosyl_hydrolase_5"/>
</dbReference>
<accession>A0ABZ1C7N0</accession>
<evidence type="ECO:0000259" key="8">
    <source>
        <dbReference type="Pfam" id="PF00150"/>
    </source>
</evidence>
<organism evidence="9 10">
    <name type="scientific">Actomonas aquatica</name>
    <dbReference type="NCBI Taxonomy" id="2866162"/>
    <lineage>
        <taxon>Bacteria</taxon>
        <taxon>Pseudomonadati</taxon>
        <taxon>Verrucomicrobiota</taxon>
        <taxon>Opitutia</taxon>
        <taxon>Opitutales</taxon>
        <taxon>Opitutaceae</taxon>
        <taxon>Actomonas</taxon>
    </lineage>
</organism>
<dbReference type="Proteomes" id="UP000738431">
    <property type="component" value="Chromosome"/>
</dbReference>
<sequence length="360" mass="41320">MADFLGVSSLKTLSVRAIAASLLVTWAGIGSTAVAEQTFSDRPEAMEATAQQSFIGVDGNRFVNEAGETVIFRGLAFSDPASLLERGVWGRGYFEAAKSWNANLVRIPIHPGHWKALGEKQYLSMLDDAVRWAGELDMYVIIDWHTIGNPLTGVFHGPNYITSRDETFRFWHTIANRYRNNPTVAFYELWNEATNYNGQFGRMPWGDYKAFLEDLIWMIQKIDPKVVPLVCGFNWGYDLRNIQREPIEAKGIGYVVHPYPQKSKNWDYDWEQIWGFAAQNYPVIATEFGFMREDEPGSHNPVIGDEVYGEAIIKFFEERGISWTPWVFDPLWTPNLILDWDYTPSTHGAFFRQKMMELNK</sequence>